<feature type="domain" description="MrpR C-terminal catalytic" evidence="3">
    <location>
        <begin position="116"/>
        <end position="323"/>
    </location>
</feature>
<dbReference type="Proteomes" id="UP000050996">
    <property type="component" value="Unassembled WGS sequence"/>
</dbReference>
<reference evidence="4 5" key="1">
    <citation type="submission" date="2015-09" db="EMBL/GenBank/DDBJ databases">
        <title>Genome sequencing project for genomic taxonomy and phylogenomics of Bacillus-like bacteria.</title>
        <authorList>
            <person name="Liu B."/>
            <person name="Wang J."/>
            <person name="Zhu Y."/>
            <person name="Liu G."/>
            <person name="Chen Q."/>
            <person name="Chen Z."/>
            <person name="Lan J."/>
            <person name="Che J."/>
            <person name="Ge C."/>
            <person name="Shi H."/>
            <person name="Pan Z."/>
            <person name="Liu X."/>
        </authorList>
    </citation>
    <scope>NUCLEOTIDE SEQUENCE [LARGE SCALE GENOMIC DNA]</scope>
    <source>
        <strain evidence="4 5">FJAT-18043</strain>
    </source>
</reference>
<protein>
    <recommendedName>
        <fullName evidence="6">Integrase</fullName>
    </recommendedName>
</protein>
<dbReference type="InterPro" id="IPR055008">
    <property type="entry name" value="MrpR_C_cat"/>
</dbReference>
<evidence type="ECO:0000313" key="4">
    <source>
        <dbReference type="EMBL" id="KQL19256.1"/>
    </source>
</evidence>
<dbReference type="GO" id="GO:0006310">
    <property type="term" value="P:DNA recombination"/>
    <property type="evidence" value="ECO:0007669"/>
    <property type="project" value="UniProtKB-KW"/>
</dbReference>
<proteinExistence type="predicted"/>
<dbReference type="GO" id="GO:0015074">
    <property type="term" value="P:DNA integration"/>
    <property type="evidence" value="ECO:0007669"/>
    <property type="project" value="InterPro"/>
</dbReference>
<dbReference type="SUPFAM" id="SSF56349">
    <property type="entry name" value="DNA breaking-rejoining enzymes"/>
    <property type="match status" value="1"/>
</dbReference>
<evidence type="ECO:0008006" key="6">
    <source>
        <dbReference type="Google" id="ProtNLM"/>
    </source>
</evidence>
<evidence type="ECO:0000259" key="2">
    <source>
        <dbReference type="Pfam" id="PF22822"/>
    </source>
</evidence>
<feature type="domain" description="MrpR N-terminal core-binding" evidence="2">
    <location>
        <begin position="4"/>
        <end position="83"/>
    </location>
</feature>
<sequence>MNKMYNEDIKWRFLKEKYDSKETRKVIKYIFFYAYLNELPLGKDLYDFSLDQIGSVIANSNPKSLNVAKTRGSFISQYISWAISPDVNLRRDNLNPLQNIDESWYAQFVDTSLKQFISKTELDEMVSQLVNYQDKIIPVLLFNGVYGTESSEIRNLKLTDIQEDGTTRLYDDVKGERYIKLDENVIELLHKANFEEEYMNKNGMAEGRSPNSHLVNSEFIVKSLKRGAAKEGHRIGQSSIISRINIIKEYIGWLDLTPKSIWRSGMLYMASQLMQGRNELIKEDFDKIGEHFNLSKINNNGYESYNRAYMSGFINEENINKLYK</sequence>
<evidence type="ECO:0000256" key="1">
    <source>
        <dbReference type="ARBA" id="ARBA00023172"/>
    </source>
</evidence>
<dbReference type="Pfam" id="PF22822">
    <property type="entry name" value="MrpR_N_CB"/>
    <property type="match status" value="1"/>
</dbReference>
<dbReference type="RefSeq" id="WP_056684351.1">
    <property type="nucleotide sequence ID" value="NZ_CP041305.1"/>
</dbReference>
<dbReference type="EMBL" id="LJIX01000006">
    <property type="protein sequence ID" value="KQL19256.1"/>
    <property type="molecule type" value="Genomic_DNA"/>
</dbReference>
<dbReference type="PATRIC" id="fig|1637975.4.peg.2254"/>
<dbReference type="InterPro" id="IPR055009">
    <property type="entry name" value="MrpR_N_CB"/>
</dbReference>
<dbReference type="Pfam" id="PF22823">
    <property type="entry name" value="MrpR_C_cat"/>
    <property type="match status" value="1"/>
</dbReference>
<name>A0A0Q3QNS1_9BACI</name>
<comment type="caution">
    <text evidence="4">The sequence shown here is derived from an EMBL/GenBank/DDBJ whole genome shotgun (WGS) entry which is preliminary data.</text>
</comment>
<dbReference type="AlphaFoldDB" id="A0A0Q3QNS1"/>
<keyword evidence="5" id="KW-1185">Reference proteome</keyword>
<gene>
    <name evidence="4" type="ORF">AN957_12185</name>
</gene>
<organism evidence="4 5">
    <name type="scientific">Cytobacillus solani</name>
    <dbReference type="NCBI Taxonomy" id="1637975"/>
    <lineage>
        <taxon>Bacteria</taxon>
        <taxon>Bacillati</taxon>
        <taxon>Bacillota</taxon>
        <taxon>Bacilli</taxon>
        <taxon>Bacillales</taxon>
        <taxon>Bacillaceae</taxon>
        <taxon>Cytobacillus</taxon>
    </lineage>
</organism>
<accession>A0A0Q3QNS1</accession>
<dbReference type="InterPro" id="IPR011010">
    <property type="entry name" value="DNA_brk_join_enz"/>
</dbReference>
<keyword evidence="1" id="KW-0233">DNA recombination</keyword>
<dbReference type="GO" id="GO:0003677">
    <property type="term" value="F:DNA binding"/>
    <property type="evidence" value="ECO:0007669"/>
    <property type="project" value="InterPro"/>
</dbReference>
<dbReference type="InterPro" id="IPR013762">
    <property type="entry name" value="Integrase-like_cat_sf"/>
</dbReference>
<evidence type="ECO:0000313" key="5">
    <source>
        <dbReference type="Proteomes" id="UP000050996"/>
    </source>
</evidence>
<evidence type="ECO:0000259" key="3">
    <source>
        <dbReference type="Pfam" id="PF22823"/>
    </source>
</evidence>
<dbReference type="Gene3D" id="1.10.443.10">
    <property type="entry name" value="Intergrase catalytic core"/>
    <property type="match status" value="1"/>
</dbReference>